<dbReference type="EMBL" id="SORO01000002">
    <property type="protein sequence ID" value="TDY68676.1"/>
    <property type="molecule type" value="Genomic_DNA"/>
</dbReference>
<dbReference type="STRING" id="1193051.LEP1GSC017_0095"/>
<gene>
    <name evidence="1" type="ORF">CLV96_3194</name>
</gene>
<dbReference type="AlphaFoldDB" id="A0A4R8MSD6"/>
<name>A0A4R8MSD6_LEPME</name>
<organism evidence="1 2">
    <name type="scientific">Leptospira meyeri</name>
    <dbReference type="NCBI Taxonomy" id="29508"/>
    <lineage>
        <taxon>Bacteria</taxon>
        <taxon>Pseudomonadati</taxon>
        <taxon>Spirochaetota</taxon>
        <taxon>Spirochaetia</taxon>
        <taxon>Leptospirales</taxon>
        <taxon>Leptospiraceae</taxon>
        <taxon>Leptospira</taxon>
    </lineage>
</organism>
<reference evidence="1 2" key="1">
    <citation type="submission" date="2019-03" db="EMBL/GenBank/DDBJ databases">
        <title>Genomic Encyclopedia of Archaeal and Bacterial Type Strains, Phase II (KMG-II): from individual species to whole genera.</title>
        <authorList>
            <person name="Goeker M."/>
        </authorList>
    </citation>
    <scope>NUCLEOTIDE SEQUENCE [LARGE SCALE GENOMIC DNA]</scope>
    <source>
        <strain evidence="1 2">DSM 21537</strain>
    </source>
</reference>
<evidence type="ECO:0008006" key="3">
    <source>
        <dbReference type="Google" id="ProtNLM"/>
    </source>
</evidence>
<dbReference type="Proteomes" id="UP000294684">
    <property type="component" value="Unassembled WGS sequence"/>
</dbReference>
<dbReference type="OrthoDB" id="318816at2"/>
<proteinExistence type="predicted"/>
<sequence length="319" mass="36424">MSLLRKLQSYIPDRSIDEFELFEEAKKLYPKIKFEEITNSLLKEMTTEVGIEKTTAFFYHKLIHFSNSSKFIKKINSNPVKFSNLPKLKNEVWVIPAGFYRDIPEFDGDGELIRKIGSHFGTRSRLIEVNPKGSITNNANEIIAELEKTNANNLIVFSISKGSADLRVALENRPDLQKKIFVWITIGGLLKNNPLADVLLDKTTFRKLIQKTVLQILGIPFEFLTEFSTLSGILTSPINIQIKNKITLLPIPLPSHMQGNILKKHRILSEYGPNDGYGLLTDSILPESYIIPAWGTDHYFRTPMLSEILYKVFFYISSL</sequence>
<evidence type="ECO:0000313" key="1">
    <source>
        <dbReference type="EMBL" id="TDY68676.1"/>
    </source>
</evidence>
<comment type="caution">
    <text evidence="1">The sequence shown here is derived from an EMBL/GenBank/DDBJ whole genome shotgun (WGS) entry which is preliminary data.</text>
</comment>
<protein>
    <recommendedName>
        <fullName evidence="3">Alpha/beta hydrolase</fullName>
    </recommendedName>
</protein>
<evidence type="ECO:0000313" key="2">
    <source>
        <dbReference type="Proteomes" id="UP000294684"/>
    </source>
</evidence>
<accession>A0A4R8MSD6</accession>
<keyword evidence="2" id="KW-1185">Reference proteome</keyword>